<dbReference type="InterPro" id="IPR050256">
    <property type="entry name" value="Glycosyltransferase_2"/>
</dbReference>
<dbReference type="Gene3D" id="3.90.550.10">
    <property type="entry name" value="Spore Coat Polysaccharide Biosynthesis Protein SpsA, Chain A"/>
    <property type="match status" value="1"/>
</dbReference>
<dbReference type="Proteomes" id="UP000198507">
    <property type="component" value="Unassembled WGS sequence"/>
</dbReference>
<dbReference type="CDD" id="cd04179">
    <property type="entry name" value="DPM_DPG-synthase_like"/>
    <property type="match status" value="1"/>
</dbReference>
<dbReference type="PANTHER" id="PTHR48090">
    <property type="entry name" value="UNDECAPRENYL-PHOSPHATE 4-DEOXY-4-FORMAMIDO-L-ARABINOSE TRANSFERASE-RELATED"/>
    <property type="match status" value="1"/>
</dbReference>
<gene>
    <name evidence="3" type="ORF">SAMN04488546_3569</name>
</gene>
<dbReference type="RefSeq" id="WP_175486554.1">
    <property type="nucleotide sequence ID" value="NZ_FOIE01000008.1"/>
</dbReference>
<dbReference type="SUPFAM" id="SSF53448">
    <property type="entry name" value="Nucleotide-diphospho-sugar transferases"/>
    <property type="match status" value="1"/>
</dbReference>
<evidence type="ECO:0000256" key="1">
    <source>
        <dbReference type="ARBA" id="ARBA00006739"/>
    </source>
</evidence>
<dbReference type="InterPro" id="IPR029044">
    <property type="entry name" value="Nucleotide-diphossugar_trans"/>
</dbReference>
<dbReference type="GO" id="GO:0016740">
    <property type="term" value="F:transferase activity"/>
    <property type="evidence" value="ECO:0007669"/>
    <property type="project" value="UniProtKB-KW"/>
</dbReference>
<comment type="similarity">
    <text evidence="1">Belongs to the glycosyltransferase 2 family.</text>
</comment>
<sequence>MKPVPQRVVIAIPAYNCAPQITRVLDEITDEVAARVERIWVLDNRSTDDTLERALEYKRSGRLPNLQVFRNRQNNSLGGTHKVAFEHARAAGYTHVVILHGDNQAKSDEVGLLLDHAEAHPETQTVLGSRFSRRSRLHGYDAKRVWGNRVLNGIYSAVTLRRLQDLGSGLNLFALRDLDPAAYMRFANHLTFNFELLLHLVRRGVRFAYVPITWREEDQVSNARNWNIFRTALRNLALWRLGRQTSEPAPDRDYEWDEVQ</sequence>
<feature type="domain" description="Glycosyltransferase 2-like" evidence="2">
    <location>
        <begin position="10"/>
        <end position="152"/>
    </location>
</feature>
<dbReference type="AlphaFoldDB" id="A0A1I0H2T1"/>
<evidence type="ECO:0000313" key="3">
    <source>
        <dbReference type="EMBL" id="SET77853.1"/>
    </source>
</evidence>
<name>A0A1I0H2T1_9ACTN</name>
<accession>A0A1I0H2T1</accession>
<proteinExistence type="inferred from homology"/>
<keyword evidence="3" id="KW-0808">Transferase</keyword>
<organism evidence="3 4">
    <name type="scientific">Geodermatophilus poikilotrophus</name>
    <dbReference type="NCBI Taxonomy" id="1333667"/>
    <lineage>
        <taxon>Bacteria</taxon>
        <taxon>Bacillati</taxon>
        <taxon>Actinomycetota</taxon>
        <taxon>Actinomycetes</taxon>
        <taxon>Geodermatophilales</taxon>
        <taxon>Geodermatophilaceae</taxon>
        <taxon>Geodermatophilus</taxon>
    </lineage>
</organism>
<evidence type="ECO:0000259" key="2">
    <source>
        <dbReference type="Pfam" id="PF00535"/>
    </source>
</evidence>
<dbReference type="PANTHER" id="PTHR48090:SF7">
    <property type="entry name" value="RFBJ PROTEIN"/>
    <property type="match status" value="1"/>
</dbReference>
<keyword evidence="4" id="KW-1185">Reference proteome</keyword>
<protein>
    <submittedName>
        <fullName evidence="3">Glycosyl transferase family 2</fullName>
    </submittedName>
</protein>
<dbReference type="EMBL" id="FOIE01000008">
    <property type="protein sequence ID" value="SET77853.1"/>
    <property type="molecule type" value="Genomic_DNA"/>
</dbReference>
<dbReference type="InterPro" id="IPR001173">
    <property type="entry name" value="Glyco_trans_2-like"/>
</dbReference>
<reference evidence="4" key="1">
    <citation type="submission" date="2016-10" db="EMBL/GenBank/DDBJ databases">
        <authorList>
            <person name="Varghese N."/>
            <person name="Submissions S."/>
        </authorList>
    </citation>
    <scope>NUCLEOTIDE SEQUENCE [LARGE SCALE GENOMIC DNA]</scope>
    <source>
        <strain evidence="4">DSM 44209</strain>
    </source>
</reference>
<evidence type="ECO:0000313" key="4">
    <source>
        <dbReference type="Proteomes" id="UP000198507"/>
    </source>
</evidence>
<dbReference type="Pfam" id="PF00535">
    <property type="entry name" value="Glycos_transf_2"/>
    <property type="match status" value="1"/>
</dbReference>